<keyword evidence="2" id="KW-1185">Reference proteome</keyword>
<dbReference type="RefSeq" id="WP_129598901.1">
    <property type="nucleotide sequence ID" value="NZ_SBLB01000001.1"/>
</dbReference>
<reference evidence="1 2" key="1">
    <citation type="submission" date="2019-01" db="EMBL/GenBank/DDBJ databases">
        <title>Spirosoma flava sp. nov., a propanil-degrading bacterium isolated from herbicide-contaminated soil.</title>
        <authorList>
            <person name="Zhang L."/>
            <person name="Jiang J.-D."/>
        </authorList>
    </citation>
    <scope>NUCLEOTIDE SEQUENCE [LARGE SCALE GENOMIC DNA]</scope>
    <source>
        <strain evidence="1 2">TY50</strain>
    </source>
</reference>
<dbReference type="AlphaFoldDB" id="A0A4Q2USG3"/>
<accession>A0A4Q2USG3</accession>
<dbReference type="EMBL" id="SBLB01000001">
    <property type="protein sequence ID" value="RYC70695.1"/>
    <property type="molecule type" value="Genomic_DNA"/>
</dbReference>
<organism evidence="1 2">
    <name type="scientific">Spirosoma sordidisoli</name>
    <dbReference type="NCBI Taxonomy" id="2502893"/>
    <lineage>
        <taxon>Bacteria</taxon>
        <taxon>Pseudomonadati</taxon>
        <taxon>Bacteroidota</taxon>
        <taxon>Cytophagia</taxon>
        <taxon>Cytophagales</taxon>
        <taxon>Cytophagaceae</taxon>
        <taxon>Spirosoma</taxon>
    </lineage>
</organism>
<protein>
    <submittedName>
        <fullName evidence="1">Uncharacterized protein</fullName>
    </submittedName>
</protein>
<gene>
    <name evidence="1" type="ORF">EQG79_00655</name>
</gene>
<evidence type="ECO:0000313" key="2">
    <source>
        <dbReference type="Proteomes" id="UP000290407"/>
    </source>
</evidence>
<sequence length="101" mass="11717">MSYTLDPDQDTSYALTSGSTQLLFEEKNMVAWVMSNHIYQYTHLLGIVIVTVHKTNDGVIRASLETVSKNRLCRRYITFQYSPTPRSIGYHALKFLRYVHD</sequence>
<proteinExistence type="predicted"/>
<evidence type="ECO:0000313" key="1">
    <source>
        <dbReference type="EMBL" id="RYC70695.1"/>
    </source>
</evidence>
<dbReference type="Proteomes" id="UP000290407">
    <property type="component" value="Unassembled WGS sequence"/>
</dbReference>
<name>A0A4Q2USG3_9BACT</name>
<comment type="caution">
    <text evidence="1">The sequence shown here is derived from an EMBL/GenBank/DDBJ whole genome shotgun (WGS) entry which is preliminary data.</text>
</comment>